<comment type="function">
    <text evidence="8">Acts on ADP-mannose and ADP-glucose as well as ADP-ribose. Prevents glycogen biosynthesis. The reaction catalyzed by this enzyme is a limiting step of the gluconeogenic process.</text>
</comment>
<feature type="domain" description="Nudix hydrolase" evidence="14">
    <location>
        <begin position="91"/>
        <end position="236"/>
    </location>
</feature>
<dbReference type="NCBIfam" id="TIGR00052">
    <property type="entry name" value="nudix-type nucleoside diphosphatase, YffH/AdpP family"/>
    <property type="match status" value="1"/>
</dbReference>
<dbReference type="Gene3D" id="3.90.79.10">
    <property type="entry name" value="Nucleoside Triphosphate Pyrophosphohydrolase"/>
    <property type="match status" value="1"/>
</dbReference>
<dbReference type="InterPro" id="IPR015797">
    <property type="entry name" value="NUDIX_hydrolase-like_dom_sf"/>
</dbReference>
<feature type="binding site" evidence="13">
    <location>
        <position position="207"/>
    </location>
    <ligand>
        <name>Mg(2+)</name>
        <dbReference type="ChEBI" id="CHEBI:18420"/>
        <label>1</label>
    </ligand>
</feature>
<dbReference type="PANTHER" id="PTHR11839:SF5">
    <property type="entry name" value="ADP-RIBOSE PYROPHOSPHATASE"/>
    <property type="match status" value="1"/>
</dbReference>
<evidence type="ECO:0000256" key="13">
    <source>
        <dbReference type="PIRSR" id="PIRSR604385-2"/>
    </source>
</evidence>
<evidence type="ECO:0000256" key="4">
    <source>
        <dbReference type="ARBA" id="ARBA00013297"/>
    </source>
</evidence>
<dbReference type="GO" id="GO:0019144">
    <property type="term" value="F:ADP-sugar diphosphatase activity"/>
    <property type="evidence" value="ECO:0007669"/>
    <property type="project" value="TreeGrafter"/>
</dbReference>
<comment type="similarity">
    <text evidence="2">Belongs to the Nudix hydrolase family. NudF subfamily.</text>
</comment>
<evidence type="ECO:0000256" key="12">
    <source>
        <dbReference type="ARBA" id="ARBA00049546"/>
    </source>
</evidence>
<name>A0A2N3KEL7_9PROT</name>
<dbReference type="InterPro" id="IPR004385">
    <property type="entry name" value="NDP_pyrophosphatase"/>
</dbReference>
<reference evidence="15 16" key="1">
    <citation type="submission" date="2017-09" db="EMBL/GenBank/DDBJ databases">
        <title>Biodiversity and function of Thalassospira species in the particle-attached aromatic-hydrocarbon-degrading consortia from the surface seawater of the South China Sea.</title>
        <authorList>
            <person name="Dong C."/>
            <person name="Liu R."/>
            <person name="Shao Z."/>
        </authorList>
    </citation>
    <scope>NUCLEOTIDE SEQUENCE [LARGE SCALE GENOMIC DNA]</scope>
    <source>
        <strain evidence="15 16">CSC1P2</strain>
    </source>
</reference>
<dbReference type="CDD" id="cd24155">
    <property type="entry name" value="NUDIX_ADPRase"/>
    <property type="match status" value="1"/>
</dbReference>
<evidence type="ECO:0000313" key="15">
    <source>
        <dbReference type="EMBL" id="PKR48936.1"/>
    </source>
</evidence>
<dbReference type="InterPro" id="IPR020084">
    <property type="entry name" value="NUDIX_hydrolase_CS"/>
</dbReference>
<keyword evidence="6 15" id="KW-0378">Hydrolase</keyword>
<dbReference type="PROSITE" id="PS00893">
    <property type="entry name" value="NUDIX_BOX"/>
    <property type="match status" value="1"/>
</dbReference>
<dbReference type="InterPro" id="IPR000086">
    <property type="entry name" value="NUDIX_hydrolase_dom"/>
</dbReference>
<evidence type="ECO:0000259" key="14">
    <source>
        <dbReference type="PROSITE" id="PS51462"/>
    </source>
</evidence>
<feature type="binding site" evidence="13">
    <location>
        <position position="157"/>
    </location>
    <ligand>
        <name>Mg(2+)</name>
        <dbReference type="ChEBI" id="CHEBI:18420"/>
        <label>1</label>
    </ligand>
</feature>
<dbReference type="SUPFAM" id="SSF55811">
    <property type="entry name" value="Nudix"/>
    <property type="match status" value="1"/>
</dbReference>
<gene>
    <name evidence="15" type="primary">nudF</name>
    <name evidence="15" type="ORF">COO20_23575</name>
</gene>
<accession>A0A2N3KEL7</accession>
<evidence type="ECO:0000256" key="10">
    <source>
        <dbReference type="ARBA" id="ARBA00030308"/>
    </source>
</evidence>
<organism evidence="15 16">
    <name type="scientific">Thalassospira marina</name>
    <dbReference type="NCBI Taxonomy" id="2048283"/>
    <lineage>
        <taxon>Bacteria</taxon>
        <taxon>Pseudomonadati</taxon>
        <taxon>Pseudomonadota</taxon>
        <taxon>Alphaproteobacteria</taxon>
        <taxon>Rhodospirillales</taxon>
        <taxon>Thalassospiraceae</taxon>
        <taxon>Thalassospira</taxon>
    </lineage>
</organism>
<evidence type="ECO:0000256" key="8">
    <source>
        <dbReference type="ARBA" id="ARBA00025164"/>
    </source>
</evidence>
<evidence type="ECO:0000313" key="16">
    <source>
        <dbReference type="Proteomes" id="UP000233597"/>
    </source>
</evidence>
<evidence type="ECO:0000256" key="5">
    <source>
        <dbReference type="ARBA" id="ARBA00022723"/>
    </source>
</evidence>
<dbReference type="Proteomes" id="UP000233597">
    <property type="component" value="Unassembled WGS sequence"/>
</dbReference>
<proteinExistence type="inferred from homology"/>
<evidence type="ECO:0000256" key="9">
    <source>
        <dbReference type="ARBA" id="ARBA00030162"/>
    </source>
</evidence>
<dbReference type="OrthoDB" id="5292471at2"/>
<evidence type="ECO:0000256" key="6">
    <source>
        <dbReference type="ARBA" id="ARBA00022801"/>
    </source>
</evidence>
<evidence type="ECO:0000256" key="11">
    <source>
        <dbReference type="ARBA" id="ARBA00033056"/>
    </source>
</evidence>
<dbReference type="GO" id="GO:0019693">
    <property type="term" value="P:ribose phosphate metabolic process"/>
    <property type="evidence" value="ECO:0007669"/>
    <property type="project" value="TreeGrafter"/>
</dbReference>
<dbReference type="GO" id="GO:0006753">
    <property type="term" value="P:nucleoside phosphate metabolic process"/>
    <property type="evidence" value="ECO:0007669"/>
    <property type="project" value="TreeGrafter"/>
</dbReference>
<keyword evidence="5 13" id="KW-0479">Metal-binding</keyword>
<comment type="cofactor">
    <cofactor evidence="1 13">
        <name>Mg(2+)</name>
        <dbReference type="ChEBI" id="CHEBI:18420"/>
    </cofactor>
</comment>
<dbReference type="Pfam" id="PF00293">
    <property type="entry name" value="NUDIX"/>
    <property type="match status" value="1"/>
</dbReference>
<evidence type="ECO:0000256" key="7">
    <source>
        <dbReference type="ARBA" id="ARBA00022842"/>
    </source>
</evidence>
<comment type="catalytic activity">
    <reaction evidence="12">
        <text>ADP-D-ribose + H2O = D-ribose 5-phosphate + AMP + 2 H(+)</text>
        <dbReference type="Rhea" id="RHEA:10412"/>
        <dbReference type="ChEBI" id="CHEBI:15377"/>
        <dbReference type="ChEBI" id="CHEBI:15378"/>
        <dbReference type="ChEBI" id="CHEBI:57967"/>
        <dbReference type="ChEBI" id="CHEBI:78346"/>
        <dbReference type="ChEBI" id="CHEBI:456215"/>
        <dbReference type="EC" id="3.6.1.13"/>
    </reaction>
</comment>
<dbReference type="PROSITE" id="PS51462">
    <property type="entry name" value="NUDIX"/>
    <property type="match status" value="1"/>
</dbReference>
<dbReference type="GO" id="GO:0047631">
    <property type="term" value="F:ADP-ribose diphosphatase activity"/>
    <property type="evidence" value="ECO:0007669"/>
    <property type="project" value="UniProtKB-EC"/>
</dbReference>
<sequence length="256" mass="29130">MQAHVPGSNAKTNDDFPVTRILAPLLAAWCRLRYGNRHAPHNRRKKLDYRDVDIVKHQRGWDGYFKLDVYELRHKRFDGSQSTVIRREVLERGHAVAVLPYDPVRDEVVLIEQFRPATLSVHRNSSDMPAWLIEIVAGIVEPGETLEDVARRETMEESGCALIGPLEVITPRYYASPGCTSETVQIFYGRVDASKAGGLHGLDEEGEDIRVFTKTSDECFAMLQSGEFCNAPAIMAIQWLMLHRDRLRQEAKENIK</sequence>
<dbReference type="AlphaFoldDB" id="A0A2N3KEL7"/>
<dbReference type="EC" id="3.6.1.13" evidence="3"/>
<protein>
    <recommendedName>
        <fullName evidence="4">ADP-ribose pyrophosphatase</fullName>
        <ecNumber evidence="3">3.6.1.13</ecNumber>
    </recommendedName>
    <alternativeName>
        <fullName evidence="9">ADP-ribose diphosphatase</fullName>
    </alternativeName>
    <alternativeName>
        <fullName evidence="11">ADP-ribose phosphohydrolase</fullName>
    </alternativeName>
    <alternativeName>
        <fullName evidence="10">Adenosine diphosphoribose pyrophosphatase</fullName>
    </alternativeName>
</protein>
<keyword evidence="7 13" id="KW-0460">Magnesium</keyword>
<feature type="binding site" evidence="13">
    <location>
        <position position="153"/>
    </location>
    <ligand>
        <name>Mg(2+)</name>
        <dbReference type="ChEBI" id="CHEBI:18420"/>
        <label>1</label>
    </ligand>
</feature>
<dbReference type="GO" id="GO:0005829">
    <property type="term" value="C:cytosol"/>
    <property type="evidence" value="ECO:0007669"/>
    <property type="project" value="TreeGrafter"/>
</dbReference>
<dbReference type="PANTHER" id="PTHR11839">
    <property type="entry name" value="UDP/ADP-SUGAR PYROPHOSPHATASE"/>
    <property type="match status" value="1"/>
</dbReference>
<comment type="caution">
    <text evidence="15">The sequence shown here is derived from an EMBL/GenBank/DDBJ whole genome shotgun (WGS) entry which is preliminary data.</text>
</comment>
<feature type="binding site" evidence="13">
    <location>
        <position position="137"/>
    </location>
    <ligand>
        <name>Mg(2+)</name>
        <dbReference type="ChEBI" id="CHEBI:18420"/>
        <label>1</label>
    </ligand>
</feature>
<evidence type="ECO:0000256" key="1">
    <source>
        <dbReference type="ARBA" id="ARBA00001946"/>
    </source>
</evidence>
<dbReference type="GO" id="GO:0046872">
    <property type="term" value="F:metal ion binding"/>
    <property type="evidence" value="ECO:0007669"/>
    <property type="project" value="UniProtKB-KW"/>
</dbReference>
<evidence type="ECO:0000256" key="2">
    <source>
        <dbReference type="ARBA" id="ARBA00007482"/>
    </source>
</evidence>
<evidence type="ECO:0000256" key="3">
    <source>
        <dbReference type="ARBA" id="ARBA00012453"/>
    </source>
</evidence>
<dbReference type="EMBL" id="NWTK01000021">
    <property type="protein sequence ID" value="PKR48936.1"/>
    <property type="molecule type" value="Genomic_DNA"/>
</dbReference>